<feature type="region of interest" description="Disordered" evidence="12">
    <location>
        <begin position="139"/>
        <end position="168"/>
    </location>
</feature>
<comment type="similarity">
    <text evidence="2">Belongs to the krueppel C2H2-type zinc-finger protein family.</text>
</comment>
<dbReference type="GO" id="GO:0005634">
    <property type="term" value="C:nucleus"/>
    <property type="evidence" value="ECO:0007669"/>
    <property type="project" value="UniProtKB-SubCell"/>
</dbReference>
<reference evidence="14" key="2">
    <citation type="submission" date="2025-09" db="UniProtKB">
        <authorList>
            <consortium name="Ensembl"/>
        </authorList>
    </citation>
    <scope>IDENTIFICATION</scope>
</reference>
<dbReference type="InterPro" id="IPR013087">
    <property type="entry name" value="Znf_C2H2_type"/>
</dbReference>
<accession>A0A8C7GQT7</accession>
<keyword evidence="15" id="KW-1185">Reference proteome</keyword>
<evidence type="ECO:0000256" key="9">
    <source>
        <dbReference type="ARBA" id="ARBA00023163"/>
    </source>
</evidence>
<dbReference type="GO" id="GO:0003677">
    <property type="term" value="F:DNA binding"/>
    <property type="evidence" value="ECO:0007669"/>
    <property type="project" value="UniProtKB-KW"/>
</dbReference>
<dbReference type="FunFam" id="3.30.160.60:FF:001480">
    <property type="entry name" value="Si:cabz01071911.3"/>
    <property type="match status" value="1"/>
</dbReference>
<evidence type="ECO:0000256" key="4">
    <source>
        <dbReference type="ARBA" id="ARBA00022737"/>
    </source>
</evidence>
<evidence type="ECO:0000256" key="10">
    <source>
        <dbReference type="ARBA" id="ARBA00023242"/>
    </source>
</evidence>
<dbReference type="FunFam" id="3.30.160.60:FF:001049">
    <property type="entry name" value="zinc finger protein 319"/>
    <property type="match status" value="1"/>
</dbReference>
<keyword evidence="7" id="KW-0805">Transcription regulation</keyword>
<keyword evidence="6" id="KW-0862">Zinc</keyword>
<dbReference type="FunFam" id="3.30.160.60:FF:002343">
    <property type="entry name" value="Zinc finger protein 33A"/>
    <property type="match status" value="2"/>
</dbReference>
<feature type="domain" description="C2H2-type" evidence="13">
    <location>
        <begin position="515"/>
        <end position="541"/>
    </location>
</feature>
<keyword evidence="10" id="KW-0539">Nucleus</keyword>
<evidence type="ECO:0000259" key="13">
    <source>
        <dbReference type="PROSITE" id="PS50157"/>
    </source>
</evidence>
<keyword evidence="8" id="KW-0238">DNA-binding</keyword>
<feature type="domain" description="C2H2-type" evidence="13">
    <location>
        <begin position="487"/>
        <end position="514"/>
    </location>
</feature>
<evidence type="ECO:0000256" key="11">
    <source>
        <dbReference type="PROSITE-ProRule" id="PRU00042"/>
    </source>
</evidence>
<dbReference type="PANTHER" id="PTHR16515">
    <property type="entry name" value="PR DOMAIN ZINC FINGER PROTEIN"/>
    <property type="match status" value="1"/>
</dbReference>
<feature type="domain" description="C2H2-type" evidence="13">
    <location>
        <begin position="403"/>
        <end position="430"/>
    </location>
</feature>
<dbReference type="PROSITE" id="PS00028">
    <property type="entry name" value="ZINC_FINGER_C2H2_1"/>
    <property type="match status" value="5"/>
</dbReference>
<keyword evidence="3" id="KW-0479">Metal-binding</keyword>
<dbReference type="SMART" id="SM00355">
    <property type="entry name" value="ZnF_C2H2"/>
    <property type="match status" value="5"/>
</dbReference>
<comment type="subcellular location">
    <subcellularLocation>
        <location evidence="1">Nucleus</location>
    </subcellularLocation>
</comment>
<reference evidence="14" key="1">
    <citation type="submission" date="2025-08" db="UniProtKB">
        <authorList>
            <consortium name="Ensembl"/>
        </authorList>
    </citation>
    <scope>IDENTIFICATION</scope>
</reference>
<feature type="region of interest" description="Disordered" evidence="12">
    <location>
        <begin position="345"/>
        <end position="368"/>
    </location>
</feature>
<evidence type="ECO:0000256" key="1">
    <source>
        <dbReference type="ARBA" id="ARBA00004123"/>
    </source>
</evidence>
<dbReference type="GeneTree" id="ENSGT00940000164807"/>
<feature type="domain" description="C2H2-type" evidence="13">
    <location>
        <begin position="459"/>
        <end position="486"/>
    </location>
</feature>
<evidence type="ECO:0000256" key="7">
    <source>
        <dbReference type="ARBA" id="ARBA00023015"/>
    </source>
</evidence>
<evidence type="ECO:0000256" key="12">
    <source>
        <dbReference type="SAM" id="MobiDB-lite"/>
    </source>
</evidence>
<dbReference type="PROSITE" id="PS50157">
    <property type="entry name" value="ZINC_FINGER_C2H2_2"/>
    <property type="match status" value="5"/>
</dbReference>
<protein>
    <submittedName>
        <fullName evidence="14">Gastrula zinc finger protein 5-1-like</fullName>
    </submittedName>
</protein>
<evidence type="ECO:0000313" key="15">
    <source>
        <dbReference type="Proteomes" id="UP000694557"/>
    </source>
</evidence>
<dbReference type="AlphaFoldDB" id="A0A8C7GQT7"/>
<dbReference type="SUPFAM" id="SSF57667">
    <property type="entry name" value="beta-beta-alpha zinc fingers"/>
    <property type="match status" value="3"/>
</dbReference>
<dbReference type="PANTHER" id="PTHR16515:SF58">
    <property type="entry name" value="ZINC FINGER PROTEIN 22"/>
    <property type="match status" value="1"/>
</dbReference>
<evidence type="ECO:0000256" key="8">
    <source>
        <dbReference type="ARBA" id="ARBA00023125"/>
    </source>
</evidence>
<dbReference type="GO" id="GO:0008270">
    <property type="term" value="F:zinc ion binding"/>
    <property type="evidence" value="ECO:0007669"/>
    <property type="project" value="UniProtKB-KW"/>
</dbReference>
<proteinExistence type="inferred from homology"/>
<feature type="domain" description="C2H2-type" evidence="13">
    <location>
        <begin position="431"/>
        <end position="458"/>
    </location>
</feature>
<dbReference type="Proteomes" id="UP000694557">
    <property type="component" value="Unassembled WGS sequence"/>
</dbReference>
<evidence type="ECO:0000313" key="14">
    <source>
        <dbReference type="Ensembl" id="ENSOKIP00005047294.1"/>
    </source>
</evidence>
<keyword evidence="4" id="KW-0677">Repeat</keyword>
<gene>
    <name evidence="14" type="primary">LOC109901183</name>
</gene>
<dbReference type="GO" id="GO:0010468">
    <property type="term" value="P:regulation of gene expression"/>
    <property type="evidence" value="ECO:0007669"/>
    <property type="project" value="TreeGrafter"/>
</dbReference>
<evidence type="ECO:0000256" key="5">
    <source>
        <dbReference type="ARBA" id="ARBA00022771"/>
    </source>
</evidence>
<keyword evidence="5 11" id="KW-0863">Zinc-finger</keyword>
<evidence type="ECO:0000256" key="2">
    <source>
        <dbReference type="ARBA" id="ARBA00006991"/>
    </source>
</evidence>
<organism evidence="14 15">
    <name type="scientific">Oncorhynchus kisutch</name>
    <name type="common">Coho salmon</name>
    <name type="synonym">Salmo kisutch</name>
    <dbReference type="NCBI Taxonomy" id="8019"/>
    <lineage>
        <taxon>Eukaryota</taxon>
        <taxon>Metazoa</taxon>
        <taxon>Chordata</taxon>
        <taxon>Craniata</taxon>
        <taxon>Vertebrata</taxon>
        <taxon>Euteleostomi</taxon>
        <taxon>Actinopterygii</taxon>
        <taxon>Neopterygii</taxon>
        <taxon>Teleostei</taxon>
        <taxon>Protacanthopterygii</taxon>
        <taxon>Salmoniformes</taxon>
        <taxon>Salmonidae</taxon>
        <taxon>Salmoninae</taxon>
        <taxon>Oncorhynchus</taxon>
    </lineage>
</organism>
<dbReference type="InterPro" id="IPR050331">
    <property type="entry name" value="Zinc_finger"/>
</dbReference>
<dbReference type="Gene3D" id="3.30.160.60">
    <property type="entry name" value="Classic Zinc Finger"/>
    <property type="match status" value="5"/>
</dbReference>
<evidence type="ECO:0000256" key="3">
    <source>
        <dbReference type="ARBA" id="ARBA00022723"/>
    </source>
</evidence>
<name>A0A8C7GQT7_ONCKI</name>
<dbReference type="Ensembl" id="ENSOKIT00005049879.1">
    <property type="protein sequence ID" value="ENSOKIP00005047294.1"/>
    <property type="gene ID" value="ENSOKIG00005019928.1"/>
</dbReference>
<dbReference type="Pfam" id="PF00096">
    <property type="entry name" value="zf-C2H2"/>
    <property type="match status" value="4"/>
</dbReference>
<feature type="compositionally biased region" description="Polar residues" evidence="12">
    <location>
        <begin position="358"/>
        <end position="367"/>
    </location>
</feature>
<dbReference type="InterPro" id="IPR036236">
    <property type="entry name" value="Znf_C2H2_sf"/>
</dbReference>
<sequence length="541" mass="60445">MADGMVFHTQIASIMEVLANAAVAEICKLVDDDYAVFRLEITQTQKENRALRRKLQLFELKMARERVLASRPNSVKILDRYRAMARGEGHFTKGHRSFVKPGGHNTWGDDQPIIVDEGSGTTTQHIIEIESADAEVACPGVKQETSEGEEDQRHSRDIQTGDPTIATAPPRIQSSIMEVSGMPNAVLKSETDTETLTVPHRLLHTGSDHRSDPVGLERLGCTPAPGSEYLPVFHQSERTVNSHGDDDGDTLDTGGDSSCSYATEMDPVNISLGLERQTDLSRGDWNRYSSGVYSEGCLDKKGEVIVVDEVKVEGNAPLTWNADETHLEGHSQGRDFLDYTENIETTHSPPHAFRDRNPVSTSMGPSDSHSRVLFDQVLNSNDRATAQTQGGGATSGNIKEKRFLCMFCNKGFSCPQKVEIHQRVHTGVKPYSCTQCHMRFAEAGSLKRHQRVHTGEKPFSCTQCHMCFSHSFSLKRHQRVHTGDKSYSCPQCEKSFTHQNQLKMHMKVHMGERPFACTHCGKRFSERSYLRIHQQKNHSTL</sequence>
<evidence type="ECO:0000256" key="6">
    <source>
        <dbReference type="ARBA" id="ARBA00022833"/>
    </source>
</evidence>
<keyword evidence="9" id="KW-0804">Transcription</keyword>